<dbReference type="InterPro" id="IPR009926">
    <property type="entry name" value="T3SS_YcgR_PilZN"/>
</dbReference>
<dbReference type="GO" id="GO:0035438">
    <property type="term" value="F:cyclic-di-GMP binding"/>
    <property type="evidence" value="ECO:0007669"/>
    <property type="project" value="InterPro"/>
</dbReference>
<dbReference type="EMBL" id="LTDM01000003">
    <property type="protein sequence ID" value="OLS03754.1"/>
    <property type="molecule type" value="Genomic_DNA"/>
</dbReference>
<sequence length="222" mass="25871">MLFKLNDKIELRSKDNDKTPGLIYDIKDEKIYISISADDQDFKLLEIGEKIKGVIYCKKEVLGLEATVSGREFTNTSVYELSNIGNFKKIQRRENIRVTNTKSILYTDNDFIVKLDFNERETKEDFKKIEKYLKEGLILDLSAGGVKLSTKESFNIGKRLVLVINFDKQNIILKGKVVHKEINLIPKKTVYLYGVKFIDIKEGQQEKIIRHLFVMMRKNRIN</sequence>
<dbReference type="Proteomes" id="UP000186112">
    <property type="component" value="Unassembled WGS sequence"/>
</dbReference>
<dbReference type="SUPFAM" id="SSF141371">
    <property type="entry name" value="PilZ domain-like"/>
    <property type="match status" value="1"/>
</dbReference>
<keyword evidence="4" id="KW-1185">Reference proteome</keyword>
<proteinExistence type="predicted"/>
<protein>
    <submittedName>
        <fullName evidence="3">PilZ domain protein</fullName>
    </submittedName>
</protein>
<evidence type="ECO:0000313" key="3">
    <source>
        <dbReference type="EMBL" id="OLS03754.1"/>
    </source>
</evidence>
<dbReference type="InterPro" id="IPR009875">
    <property type="entry name" value="PilZ_domain"/>
</dbReference>
<name>A0A1U7M8T9_TISCR</name>
<dbReference type="AlphaFoldDB" id="A0A1U7M8T9"/>
<accession>A0A1U7M8T9</accession>
<evidence type="ECO:0000259" key="2">
    <source>
        <dbReference type="Pfam" id="PF12945"/>
    </source>
</evidence>
<feature type="domain" description="PilZ" evidence="1">
    <location>
        <begin position="135"/>
        <end position="213"/>
    </location>
</feature>
<gene>
    <name evidence="3" type="ORF">TICRE_02670</name>
</gene>
<evidence type="ECO:0000313" key="4">
    <source>
        <dbReference type="Proteomes" id="UP000186112"/>
    </source>
</evidence>
<dbReference type="Gene3D" id="2.40.10.220">
    <property type="entry name" value="predicted glycosyltransferase like domains"/>
    <property type="match status" value="1"/>
</dbReference>
<feature type="domain" description="Type III secretion system flagellar brake protein YcgR PilZN" evidence="2">
    <location>
        <begin position="4"/>
        <end position="82"/>
    </location>
</feature>
<dbReference type="Pfam" id="PF07238">
    <property type="entry name" value="PilZ"/>
    <property type="match status" value="1"/>
</dbReference>
<organism evidence="3 4">
    <name type="scientific">Tissierella creatinophila DSM 6911</name>
    <dbReference type="NCBI Taxonomy" id="1123403"/>
    <lineage>
        <taxon>Bacteria</taxon>
        <taxon>Bacillati</taxon>
        <taxon>Bacillota</taxon>
        <taxon>Tissierellia</taxon>
        <taxon>Tissierellales</taxon>
        <taxon>Tissierellaceae</taxon>
        <taxon>Tissierella</taxon>
    </lineage>
</organism>
<comment type="caution">
    <text evidence="3">The sequence shown here is derived from an EMBL/GenBank/DDBJ whole genome shotgun (WGS) entry which is preliminary data.</text>
</comment>
<dbReference type="Pfam" id="PF12945">
    <property type="entry name" value="PilZNR"/>
    <property type="match status" value="1"/>
</dbReference>
<evidence type="ECO:0000259" key="1">
    <source>
        <dbReference type="Pfam" id="PF07238"/>
    </source>
</evidence>
<reference evidence="3 4" key="1">
    <citation type="submission" date="2016-02" db="EMBL/GenBank/DDBJ databases">
        <title>Genome sequence of Tissierella creatinophila DSM 6911.</title>
        <authorList>
            <person name="Poehlein A."/>
            <person name="Daniel R."/>
        </authorList>
    </citation>
    <scope>NUCLEOTIDE SEQUENCE [LARGE SCALE GENOMIC DNA]</scope>
    <source>
        <strain evidence="3 4">DSM 6911</strain>
    </source>
</reference>